<dbReference type="InterPro" id="IPR011650">
    <property type="entry name" value="Peptidase_M20_dimer"/>
</dbReference>
<proteinExistence type="predicted"/>
<dbReference type="PANTHER" id="PTHR43808:SF8">
    <property type="entry name" value="PEPTIDASE M20 DIMERISATION DOMAIN-CONTAINING PROTEIN"/>
    <property type="match status" value="1"/>
</dbReference>
<name>A0A8G2I247_STAAU</name>
<organism evidence="5 6">
    <name type="scientific">Staphylococcus aureus</name>
    <dbReference type="NCBI Taxonomy" id="1280"/>
    <lineage>
        <taxon>Bacteria</taxon>
        <taxon>Bacillati</taxon>
        <taxon>Bacillota</taxon>
        <taxon>Bacilli</taxon>
        <taxon>Bacillales</taxon>
        <taxon>Staphylococcaceae</taxon>
        <taxon>Staphylococcus</taxon>
    </lineage>
</organism>
<dbReference type="InterPro" id="IPR001261">
    <property type="entry name" value="ArgE/DapE_CS"/>
</dbReference>
<dbReference type="PANTHER" id="PTHR43808">
    <property type="entry name" value="ACETYLORNITHINE DEACETYLASE"/>
    <property type="match status" value="1"/>
</dbReference>
<dbReference type="SUPFAM" id="SSF53187">
    <property type="entry name" value="Zn-dependent exopeptidases"/>
    <property type="match status" value="1"/>
</dbReference>
<evidence type="ECO:0000259" key="4">
    <source>
        <dbReference type="Pfam" id="PF07687"/>
    </source>
</evidence>
<keyword evidence="2 5" id="KW-0378">Hydrolase</keyword>
<dbReference type="Pfam" id="PF01546">
    <property type="entry name" value="Peptidase_M20"/>
    <property type="match status" value="1"/>
</dbReference>
<feature type="domain" description="Peptidase M20 dimerisation" evidence="4">
    <location>
        <begin position="173"/>
        <end position="213"/>
    </location>
</feature>
<evidence type="ECO:0000256" key="2">
    <source>
        <dbReference type="ARBA" id="ARBA00022801"/>
    </source>
</evidence>
<dbReference type="InterPro" id="IPR050072">
    <property type="entry name" value="Peptidase_M20A"/>
</dbReference>
<evidence type="ECO:0000256" key="1">
    <source>
        <dbReference type="ARBA" id="ARBA00001947"/>
    </source>
</evidence>
<evidence type="ECO:0000256" key="3">
    <source>
        <dbReference type="ARBA" id="ARBA00022833"/>
    </source>
</evidence>
<gene>
    <name evidence="5" type="primary">dapE_3</name>
    <name evidence="5" type="ORF">NCTC7972_03097</name>
</gene>
<dbReference type="Proteomes" id="UP000254224">
    <property type="component" value="Unassembled WGS sequence"/>
</dbReference>
<evidence type="ECO:0000313" key="5">
    <source>
        <dbReference type="EMBL" id="SUK62042.1"/>
    </source>
</evidence>
<dbReference type="EMBL" id="UHAI01000005">
    <property type="protein sequence ID" value="SUK62042.1"/>
    <property type="molecule type" value="Genomic_DNA"/>
</dbReference>
<dbReference type="PROSITE" id="PS00758">
    <property type="entry name" value="ARGE_DAPE_CPG2_1"/>
    <property type="match status" value="1"/>
</dbReference>
<dbReference type="Pfam" id="PF07687">
    <property type="entry name" value="M20_dimer"/>
    <property type="match status" value="1"/>
</dbReference>
<comment type="caution">
    <text evidence="5">The sequence shown here is derived from an EMBL/GenBank/DDBJ whole genome shotgun (WGS) entry which is preliminary data.</text>
</comment>
<sequence length="224" mass="24736">MTTFSEKEKIQLLADIIELQTENNNEIEVCHYLKNLFDKYDINSKILKVNEQRANIVAEIGSGSPILALSGHMDVVDAGNQDNWTYPPFQLTEKDGKLYGRGTTDMKGGLMALVITLIELKEQNQLPQGTIRLLATAGEEKEQEGAKLLADKGYLDDVDGLMIAEPTGSGIYYAHKGSMSCKVTATGKAVHSSVPFIGDNAIDTLLEFYNQFKGQCVNRKMRIS</sequence>
<protein>
    <submittedName>
        <fullName evidence="5">Succinyl-diaminopimelate desuccinylase</fullName>
        <ecNumber evidence="5">3.5.1.18</ecNumber>
    </submittedName>
</protein>
<dbReference type="Gene3D" id="3.40.630.10">
    <property type="entry name" value="Zn peptidases"/>
    <property type="match status" value="1"/>
</dbReference>
<comment type="cofactor">
    <cofactor evidence="1">
        <name>Zn(2+)</name>
        <dbReference type="ChEBI" id="CHEBI:29105"/>
    </cofactor>
</comment>
<dbReference type="GO" id="GO:0009014">
    <property type="term" value="F:succinyl-diaminopimelate desuccinylase activity"/>
    <property type="evidence" value="ECO:0007669"/>
    <property type="project" value="UniProtKB-EC"/>
</dbReference>
<accession>A0A8G2I247</accession>
<dbReference type="EC" id="3.5.1.18" evidence="5"/>
<dbReference type="CDD" id="cd08659">
    <property type="entry name" value="M20_ArgE_DapE-like"/>
    <property type="match status" value="1"/>
</dbReference>
<evidence type="ECO:0000313" key="6">
    <source>
        <dbReference type="Proteomes" id="UP000254224"/>
    </source>
</evidence>
<reference evidence="5 6" key="1">
    <citation type="submission" date="2018-06" db="EMBL/GenBank/DDBJ databases">
        <authorList>
            <consortium name="Pathogen Informatics"/>
            <person name="Doyle S."/>
        </authorList>
    </citation>
    <scope>NUCLEOTIDE SEQUENCE [LARGE SCALE GENOMIC DNA]</scope>
    <source>
        <strain evidence="5 6">NCTC7972</strain>
    </source>
</reference>
<dbReference type="InterPro" id="IPR002933">
    <property type="entry name" value="Peptidase_M20"/>
</dbReference>
<keyword evidence="3" id="KW-0862">Zinc</keyword>
<dbReference type="NCBIfam" id="NF006365">
    <property type="entry name" value="PRK08588.1"/>
    <property type="match status" value="1"/>
</dbReference>
<dbReference type="PROSITE" id="PS00759">
    <property type="entry name" value="ARGE_DAPE_CPG2_2"/>
    <property type="match status" value="1"/>
</dbReference>
<dbReference type="AlphaFoldDB" id="A0A8G2I247"/>